<reference evidence="1 2" key="1">
    <citation type="journal article" date="2020" name="ISME J.">
        <title>Comparative genomics reveals insights into cyanobacterial evolution and habitat adaptation.</title>
        <authorList>
            <person name="Chen M.Y."/>
            <person name="Teng W.K."/>
            <person name="Zhao L."/>
            <person name="Hu C.X."/>
            <person name="Zhou Y.K."/>
            <person name="Han B.P."/>
            <person name="Song L.R."/>
            <person name="Shu W.S."/>
        </authorList>
    </citation>
    <scope>NUCLEOTIDE SEQUENCE [LARGE SCALE GENOMIC DNA]</scope>
    <source>
        <strain evidence="1 2">FACHB-248</strain>
    </source>
</reference>
<sequence length="63" mass="7055">MNYDHPTRSRTRRILNRPTAALGDRILSALKTGGIQALGQMLNHPFSTFAIAALEDWQKSKDC</sequence>
<dbReference type="RefSeq" id="WP_029632751.1">
    <property type="nucleotide sequence ID" value="NZ_JACJTA010000007.1"/>
</dbReference>
<gene>
    <name evidence="1" type="ORF">H6G81_04990</name>
</gene>
<proteinExistence type="predicted"/>
<comment type="caution">
    <text evidence="1">The sequence shown here is derived from an EMBL/GenBank/DDBJ whole genome shotgun (WGS) entry which is preliminary data.</text>
</comment>
<protein>
    <submittedName>
        <fullName evidence="1">Uncharacterized protein</fullName>
    </submittedName>
</protein>
<evidence type="ECO:0000313" key="2">
    <source>
        <dbReference type="Proteomes" id="UP000660380"/>
    </source>
</evidence>
<dbReference type="EMBL" id="JACJTA010000007">
    <property type="protein sequence ID" value="MBD2603904.1"/>
    <property type="molecule type" value="Genomic_DNA"/>
</dbReference>
<accession>A0ABR8GKI5</accession>
<keyword evidence="2" id="KW-1185">Reference proteome</keyword>
<evidence type="ECO:0000313" key="1">
    <source>
        <dbReference type="EMBL" id="MBD2603904.1"/>
    </source>
</evidence>
<organism evidence="1 2">
    <name type="scientific">Scytonema hofmannii FACHB-248</name>
    <dbReference type="NCBI Taxonomy" id="1842502"/>
    <lineage>
        <taxon>Bacteria</taxon>
        <taxon>Bacillati</taxon>
        <taxon>Cyanobacteriota</taxon>
        <taxon>Cyanophyceae</taxon>
        <taxon>Nostocales</taxon>
        <taxon>Scytonemataceae</taxon>
        <taxon>Scytonema</taxon>
    </lineage>
</organism>
<name>A0ABR8GKI5_9CYAN</name>
<dbReference type="Proteomes" id="UP000660380">
    <property type="component" value="Unassembled WGS sequence"/>
</dbReference>